<evidence type="ECO:0000259" key="3">
    <source>
        <dbReference type="Pfam" id="PF01883"/>
    </source>
</evidence>
<dbReference type="GO" id="GO:0007059">
    <property type="term" value="P:chromosome segregation"/>
    <property type="evidence" value="ECO:0007669"/>
    <property type="project" value="UniProtKB-KW"/>
</dbReference>
<dbReference type="Gene3D" id="3.30.300.130">
    <property type="entry name" value="Fe-S cluster assembly (FSCA)"/>
    <property type="match status" value="1"/>
</dbReference>
<evidence type="ECO:0000256" key="1">
    <source>
        <dbReference type="ARBA" id="ARBA00010381"/>
    </source>
</evidence>
<dbReference type="SUPFAM" id="SSF117916">
    <property type="entry name" value="Fe-S cluster assembly (FSCA) domain-like"/>
    <property type="match status" value="1"/>
</dbReference>
<evidence type="ECO:0000256" key="2">
    <source>
        <dbReference type="ARBA" id="ARBA00022829"/>
    </source>
</evidence>
<dbReference type="PANTHER" id="PTHR12377">
    <property type="entry name" value="CYTOSOLIC IRON-SULFUR ASSEMBLY COMPONENT 2B-RELATED"/>
    <property type="match status" value="1"/>
</dbReference>
<feature type="domain" description="MIP18 family-like" evidence="3">
    <location>
        <begin position="2"/>
        <end position="69"/>
    </location>
</feature>
<protein>
    <recommendedName>
        <fullName evidence="3">MIP18 family-like domain-containing protein</fullName>
    </recommendedName>
</protein>
<sequence length="129" mass="14790">MIRHITDPEHPNSLEELAVLNLEDIHVNLPTNEVQVYFTPTIPNCGMATLIGLMIRVKLIRSLPMRFKVDIYIKAGKHEQEAEINKQLNDKERVLAALENPNLLRMVNTGLKDSEKQLGDYLRTLKFSI</sequence>
<name>A0A7S3I1S4_9SPIT</name>
<dbReference type="FunFam" id="3.30.300.130:FF:000005">
    <property type="entry name" value="Mitotic spindle-associated mmxd complex subunit"/>
    <property type="match status" value="1"/>
</dbReference>
<comment type="similarity">
    <text evidence="1">Belongs to the MIP18 family.</text>
</comment>
<dbReference type="AlphaFoldDB" id="A0A7S3I1S4"/>
<evidence type="ECO:0000313" key="4">
    <source>
        <dbReference type="EMBL" id="CAE0310732.1"/>
    </source>
</evidence>
<organism evidence="4">
    <name type="scientific">Favella ehrenbergii</name>
    <dbReference type="NCBI Taxonomy" id="182087"/>
    <lineage>
        <taxon>Eukaryota</taxon>
        <taxon>Sar</taxon>
        <taxon>Alveolata</taxon>
        <taxon>Ciliophora</taxon>
        <taxon>Intramacronucleata</taxon>
        <taxon>Spirotrichea</taxon>
        <taxon>Choreotrichia</taxon>
        <taxon>Tintinnida</taxon>
        <taxon>Xystonellidae</taxon>
        <taxon>Favella</taxon>
    </lineage>
</organism>
<reference evidence="4" key="1">
    <citation type="submission" date="2021-01" db="EMBL/GenBank/DDBJ databases">
        <authorList>
            <person name="Corre E."/>
            <person name="Pelletier E."/>
            <person name="Niang G."/>
            <person name="Scheremetjew M."/>
            <person name="Finn R."/>
            <person name="Kale V."/>
            <person name="Holt S."/>
            <person name="Cochrane G."/>
            <person name="Meng A."/>
            <person name="Brown T."/>
            <person name="Cohen L."/>
        </authorList>
    </citation>
    <scope>NUCLEOTIDE SEQUENCE</scope>
    <source>
        <strain evidence="4">Fehren 1</strain>
    </source>
</reference>
<dbReference type="Gene3D" id="6.10.250.1280">
    <property type="match status" value="1"/>
</dbReference>
<dbReference type="InterPro" id="IPR002744">
    <property type="entry name" value="MIP18-like"/>
</dbReference>
<proteinExistence type="inferred from homology"/>
<gene>
    <name evidence="4" type="ORF">FEHR0123_LOCUS5650</name>
</gene>
<dbReference type="GO" id="GO:1990229">
    <property type="term" value="C:iron-sulfur cluster assembly complex"/>
    <property type="evidence" value="ECO:0007669"/>
    <property type="project" value="UniProtKB-ARBA"/>
</dbReference>
<dbReference type="EMBL" id="HBIE01018322">
    <property type="protein sequence ID" value="CAE0310732.1"/>
    <property type="molecule type" value="Transcribed_RNA"/>
</dbReference>
<dbReference type="InterPro" id="IPR039796">
    <property type="entry name" value="MIP18"/>
</dbReference>
<dbReference type="InterPro" id="IPR034904">
    <property type="entry name" value="FSCA_dom_sf"/>
</dbReference>
<dbReference type="PANTHER" id="PTHR12377:SF0">
    <property type="entry name" value="CYTOSOLIC IRON-SULFUR ASSEMBLY COMPONENT 2B"/>
    <property type="match status" value="1"/>
</dbReference>
<dbReference type="GO" id="GO:0140535">
    <property type="term" value="C:intracellular protein-containing complex"/>
    <property type="evidence" value="ECO:0007669"/>
    <property type="project" value="UniProtKB-ARBA"/>
</dbReference>
<keyword evidence="2" id="KW-0159">Chromosome partition</keyword>
<accession>A0A7S3I1S4</accession>
<dbReference type="GO" id="GO:0051604">
    <property type="term" value="P:protein maturation"/>
    <property type="evidence" value="ECO:0007669"/>
    <property type="project" value="InterPro"/>
</dbReference>
<dbReference type="Pfam" id="PF01883">
    <property type="entry name" value="FeS_assembly_P"/>
    <property type="match status" value="1"/>
</dbReference>